<feature type="disulfide bond" description="Redox-active" evidence="15">
    <location>
        <begin position="46"/>
        <end position="51"/>
    </location>
</feature>
<keyword evidence="14" id="KW-0547">Nucleotide-binding</keyword>
<dbReference type="PANTHER" id="PTHR22912">
    <property type="entry name" value="DISULFIDE OXIDOREDUCTASE"/>
    <property type="match status" value="1"/>
</dbReference>
<evidence type="ECO:0000313" key="19">
    <source>
        <dbReference type="EMBL" id="EFM01040.1"/>
    </source>
</evidence>
<feature type="domain" description="Pyridine nucleotide-disulphide oxidoreductase dimerisation" evidence="17">
    <location>
        <begin position="338"/>
        <end position="443"/>
    </location>
</feature>
<keyword evidence="20" id="KW-1185">Reference proteome</keyword>
<dbReference type="PRINTS" id="PR00368">
    <property type="entry name" value="FADPNR"/>
</dbReference>
<dbReference type="Proteomes" id="UP000004394">
    <property type="component" value="Unassembled WGS sequence"/>
</dbReference>
<feature type="binding site" evidence="14">
    <location>
        <begin position="310"/>
        <end position="313"/>
    </location>
    <ligand>
        <name>FAD</name>
        <dbReference type="ChEBI" id="CHEBI:57692"/>
    </ligand>
</feature>
<evidence type="ECO:0000256" key="13">
    <source>
        <dbReference type="PIRSR" id="PIRSR000350-2"/>
    </source>
</evidence>
<evidence type="ECO:0000256" key="3">
    <source>
        <dbReference type="ARBA" id="ARBA00012608"/>
    </source>
</evidence>
<evidence type="ECO:0000256" key="6">
    <source>
        <dbReference type="ARBA" id="ARBA00022630"/>
    </source>
</evidence>
<dbReference type="GO" id="GO:0050660">
    <property type="term" value="F:flavin adenine dinucleotide binding"/>
    <property type="evidence" value="ECO:0007669"/>
    <property type="project" value="InterPro"/>
</dbReference>
<feature type="binding site" evidence="14">
    <location>
        <position position="55"/>
    </location>
    <ligand>
        <name>FAD</name>
        <dbReference type="ChEBI" id="CHEBI:57692"/>
    </ligand>
</feature>
<dbReference type="PIRSF" id="PIRSF000350">
    <property type="entry name" value="Mercury_reductase_MerA"/>
    <property type="match status" value="1"/>
</dbReference>
<keyword evidence="10" id="KW-1015">Disulfide bond</keyword>
<evidence type="ECO:0000256" key="4">
    <source>
        <dbReference type="ARBA" id="ARBA00016961"/>
    </source>
</evidence>
<dbReference type="HOGENOM" id="CLU_016755_0_2_10"/>
<dbReference type="GO" id="GO:0005737">
    <property type="term" value="C:cytoplasm"/>
    <property type="evidence" value="ECO:0007669"/>
    <property type="project" value="UniProtKB-SubCell"/>
</dbReference>
<feature type="binding site" evidence="14">
    <location>
        <position position="264"/>
    </location>
    <ligand>
        <name>NAD(+)</name>
        <dbReference type="ChEBI" id="CHEBI:57540"/>
    </ligand>
</feature>
<comment type="caution">
    <text evidence="19">The sequence shown here is derived from an EMBL/GenBank/DDBJ whole genome shotgun (WGS) entry which is preliminary data.</text>
</comment>
<evidence type="ECO:0000256" key="9">
    <source>
        <dbReference type="ARBA" id="ARBA00023027"/>
    </source>
</evidence>
<feature type="binding site" evidence="14">
    <location>
        <position position="304"/>
    </location>
    <ligand>
        <name>FAD</name>
        <dbReference type="ChEBI" id="CHEBI:57692"/>
    </ligand>
</feature>
<evidence type="ECO:0000256" key="15">
    <source>
        <dbReference type="PIRSR" id="PIRSR000350-4"/>
    </source>
</evidence>
<evidence type="ECO:0000256" key="5">
    <source>
        <dbReference type="ARBA" id="ARBA00022490"/>
    </source>
</evidence>
<organism evidence="19 20">
    <name type="scientific">Hoylesella marshii DSM 16973 = JCM 13450</name>
    <dbReference type="NCBI Taxonomy" id="862515"/>
    <lineage>
        <taxon>Bacteria</taxon>
        <taxon>Pseudomonadati</taxon>
        <taxon>Bacteroidota</taxon>
        <taxon>Bacteroidia</taxon>
        <taxon>Bacteroidales</taxon>
        <taxon>Prevotellaceae</taxon>
        <taxon>Hoylesella</taxon>
    </lineage>
</organism>
<keyword evidence="8 16" id="KW-0560">Oxidoreductase</keyword>
<evidence type="ECO:0000256" key="10">
    <source>
        <dbReference type="ARBA" id="ARBA00023157"/>
    </source>
</evidence>
<evidence type="ECO:0000256" key="12">
    <source>
        <dbReference type="ARBA" id="ARBA00049187"/>
    </source>
</evidence>
<dbReference type="PROSITE" id="PS00076">
    <property type="entry name" value="PYRIDINE_REDOX_1"/>
    <property type="match status" value="1"/>
</dbReference>
<dbReference type="AlphaFoldDB" id="E0NV42"/>
<dbReference type="InterPro" id="IPR004099">
    <property type="entry name" value="Pyr_nucl-diS_OxRdtase_dimer"/>
</dbReference>
<gene>
    <name evidence="19" type="primary">lpdA</name>
    <name evidence="19" type="ORF">HMPREF0658_2047</name>
</gene>
<dbReference type="Pfam" id="PF07992">
    <property type="entry name" value="Pyr_redox_2"/>
    <property type="match status" value="1"/>
</dbReference>
<dbReference type="InterPro" id="IPR001100">
    <property type="entry name" value="Pyr_nuc-diS_OxRdtase"/>
</dbReference>
<evidence type="ECO:0000256" key="11">
    <source>
        <dbReference type="ARBA" id="ARBA00023284"/>
    </source>
</evidence>
<dbReference type="InterPro" id="IPR016156">
    <property type="entry name" value="FAD/NAD-linked_Rdtase_dimer_sf"/>
</dbReference>
<dbReference type="Gene3D" id="3.30.390.30">
    <property type="match status" value="1"/>
</dbReference>
<dbReference type="FunFam" id="3.30.390.30:FF:000001">
    <property type="entry name" value="Dihydrolipoyl dehydrogenase"/>
    <property type="match status" value="1"/>
</dbReference>
<protein>
    <recommendedName>
        <fullName evidence="4 16">Dihydrolipoyl dehydrogenase</fullName>
        <ecNumber evidence="3 16">1.8.1.4</ecNumber>
    </recommendedName>
</protein>
<dbReference type="EC" id="1.8.1.4" evidence="3 16"/>
<dbReference type="SUPFAM" id="SSF51905">
    <property type="entry name" value="FAD/NAD(P)-binding domain"/>
    <property type="match status" value="1"/>
</dbReference>
<evidence type="ECO:0000256" key="2">
    <source>
        <dbReference type="ARBA" id="ARBA00007532"/>
    </source>
</evidence>
<accession>E0NV42</accession>
<evidence type="ECO:0000256" key="8">
    <source>
        <dbReference type="ARBA" id="ARBA00023002"/>
    </source>
</evidence>
<dbReference type="InterPro" id="IPR023753">
    <property type="entry name" value="FAD/NAD-binding_dom"/>
</dbReference>
<evidence type="ECO:0000256" key="7">
    <source>
        <dbReference type="ARBA" id="ARBA00022827"/>
    </source>
</evidence>
<comment type="miscellaneous">
    <text evidence="16">The active site is a redox-active disulfide bond.</text>
</comment>
<keyword evidence="11 16" id="KW-0676">Redox-active center</keyword>
<dbReference type="InterPro" id="IPR036188">
    <property type="entry name" value="FAD/NAD-bd_sf"/>
</dbReference>
<comment type="cofactor">
    <cofactor evidence="14 16">
        <name>FAD</name>
        <dbReference type="ChEBI" id="CHEBI:57692"/>
    </cofactor>
    <text evidence="14 16">Binds 1 FAD per subunit.</text>
</comment>
<dbReference type="STRING" id="862515.HMPREF0658_2047"/>
<evidence type="ECO:0000256" key="16">
    <source>
        <dbReference type="RuleBase" id="RU003692"/>
    </source>
</evidence>
<dbReference type="Pfam" id="PF02852">
    <property type="entry name" value="Pyr_redox_dim"/>
    <property type="match status" value="1"/>
</dbReference>
<name>E0NV42_9BACT</name>
<feature type="binding site" evidence="14">
    <location>
        <begin position="178"/>
        <end position="185"/>
    </location>
    <ligand>
        <name>NAD(+)</name>
        <dbReference type="ChEBI" id="CHEBI:57540"/>
    </ligand>
</feature>
<dbReference type="GO" id="GO:0006103">
    <property type="term" value="P:2-oxoglutarate metabolic process"/>
    <property type="evidence" value="ECO:0007669"/>
    <property type="project" value="TreeGrafter"/>
</dbReference>
<evidence type="ECO:0000313" key="20">
    <source>
        <dbReference type="Proteomes" id="UP000004394"/>
    </source>
</evidence>
<evidence type="ECO:0000259" key="17">
    <source>
        <dbReference type="Pfam" id="PF02852"/>
    </source>
</evidence>
<dbReference type="InterPro" id="IPR006258">
    <property type="entry name" value="Lipoamide_DH"/>
</dbReference>
<dbReference type="PRINTS" id="PR00411">
    <property type="entry name" value="PNDRDTASEI"/>
</dbReference>
<feature type="domain" description="FAD/NAD(P)-binding" evidence="18">
    <location>
        <begin position="10"/>
        <end position="319"/>
    </location>
</feature>
<reference evidence="19" key="1">
    <citation type="submission" date="2010-07" db="EMBL/GenBank/DDBJ databases">
        <authorList>
            <person name="Muzny D."/>
            <person name="Qin X."/>
            <person name="Deng J."/>
            <person name="Jiang H."/>
            <person name="Liu Y."/>
            <person name="Qu J."/>
            <person name="Song X.-Z."/>
            <person name="Zhang L."/>
            <person name="Thornton R."/>
            <person name="Coyle M."/>
            <person name="Francisco L."/>
            <person name="Jackson L."/>
            <person name="Javaid M."/>
            <person name="Korchina V."/>
            <person name="Kovar C."/>
            <person name="Mata R."/>
            <person name="Mathew T."/>
            <person name="Ngo R."/>
            <person name="Nguyen L."/>
            <person name="Nguyen N."/>
            <person name="Okwuonu G."/>
            <person name="Ongeri F."/>
            <person name="Pham C."/>
            <person name="Simmons D."/>
            <person name="Wilczek-Boney K."/>
            <person name="Hale W."/>
            <person name="Jakkamsetti A."/>
            <person name="Pham P."/>
            <person name="Ruth R."/>
            <person name="San Lucas F."/>
            <person name="Warren J."/>
            <person name="Zhang J."/>
            <person name="Zhao Z."/>
            <person name="Zhou C."/>
            <person name="Zhu D."/>
            <person name="Lee S."/>
            <person name="Bess C."/>
            <person name="Blankenburg K."/>
            <person name="Forbes L."/>
            <person name="Fu Q."/>
            <person name="Gubbala S."/>
            <person name="Hirani K."/>
            <person name="Jayaseelan J.C."/>
            <person name="Lara F."/>
            <person name="Munidasa M."/>
            <person name="Palculict T."/>
            <person name="Patil S."/>
            <person name="Pu L.-L."/>
            <person name="Saada N."/>
            <person name="Tang L."/>
            <person name="Weissenberger G."/>
            <person name="Zhu Y."/>
            <person name="Hemphill L."/>
            <person name="Shang Y."/>
            <person name="Youmans B."/>
            <person name="Ayvaz T."/>
            <person name="Ross M."/>
            <person name="Santibanez J."/>
            <person name="Aqrawi P."/>
            <person name="Gross S."/>
            <person name="Joshi V."/>
            <person name="Fowler G."/>
            <person name="Nazareth L."/>
            <person name="Reid J."/>
            <person name="Worley K."/>
            <person name="Petrosino J."/>
            <person name="Highlander S."/>
            <person name="Gibbs R."/>
        </authorList>
    </citation>
    <scope>NUCLEOTIDE SEQUENCE [LARGE SCALE GENOMIC DNA]</scope>
    <source>
        <strain evidence="19">DSM 16973</strain>
    </source>
</reference>
<feature type="binding site" evidence="14">
    <location>
        <position position="201"/>
    </location>
    <ligand>
        <name>NAD(+)</name>
        <dbReference type="ChEBI" id="CHEBI:57540"/>
    </ligand>
</feature>
<keyword evidence="9 14" id="KW-0520">NAD</keyword>
<dbReference type="EMBL" id="AEEI01000056">
    <property type="protein sequence ID" value="EFM01040.1"/>
    <property type="molecule type" value="Genomic_DNA"/>
</dbReference>
<evidence type="ECO:0000256" key="14">
    <source>
        <dbReference type="PIRSR" id="PIRSR000350-3"/>
    </source>
</evidence>
<feature type="active site" description="Proton acceptor" evidence="13">
    <location>
        <position position="435"/>
    </location>
</feature>
<comment type="subcellular location">
    <subcellularLocation>
        <location evidence="1">Cytoplasm</location>
    </subcellularLocation>
</comment>
<dbReference type="SUPFAM" id="SSF55424">
    <property type="entry name" value="FAD/NAD-linked reductases, dimerisation (C-terminal) domain"/>
    <property type="match status" value="1"/>
</dbReference>
<dbReference type="PANTHER" id="PTHR22912:SF217">
    <property type="entry name" value="DIHYDROLIPOYL DEHYDROGENASE"/>
    <property type="match status" value="1"/>
</dbReference>
<dbReference type="InterPro" id="IPR012999">
    <property type="entry name" value="Pyr_OxRdtase_I_AS"/>
</dbReference>
<dbReference type="NCBIfam" id="TIGR01350">
    <property type="entry name" value="lipoamide_DH"/>
    <property type="match status" value="1"/>
</dbReference>
<sequence>MPRTEMNTSDLIIIGCGPGGYNAAEYAAKQGMSVVIFDGKHAGGTCLNEGCIPTKTFCHNADTIESLRHAEELGITAEFKFDFSKLIERKDAIVQQLRSGVEALMSAPGITFVHEDAHFKDDKIIVAGNQEYTAANIIIAAGSSPAMPPIKGIDSSHVVSSTELLDITQLPKHLCIIGGGVIGMEFASAFASFGSQVTVVEFMKECLPTLDSDIAKRLRKSMEKRGVNFYLQSKVTEITGSGIVFERKGKTEEIEADIVLVAVGRKPNIEGLQLDNTSIAFDKRGITVDDRFQTNVKGIYAIGDINGKCMLAHAAEFQGLQVVNTLAGKESHIRHEVMPSAVFTLPEVASVGYTDQQCKDEGIEFKCRKGMYRSNGKALALNETEGLVKLITDGAGHIIGCQALGAHASDMVQEATALINCGGTIEQLRNIIHIHPTLGEILLSAANQD</sequence>
<dbReference type="GO" id="GO:0004148">
    <property type="term" value="F:dihydrolipoyl dehydrogenase (NADH) activity"/>
    <property type="evidence" value="ECO:0007669"/>
    <property type="project" value="UniProtKB-EC"/>
</dbReference>
<keyword evidence="6 16" id="KW-0285">Flavoprotein</keyword>
<comment type="catalytic activity">
    <reaction evidence="12 16">
        <text>N(6)-[(R)-dihydrolipoyl]-L-lysyl-[protein] + NAD(+) = N(6)-[(R)-lipoyl]-L-lysyl-[protein] + NADH + H(+)</text>
        <dbReference type="Rhea" id="RHEA:15045"/>
        <dbReference type="Rhea" id="RHEA-COMP:10474"/>
        <dbReference type="Rhea" id="RHEA-COMP:10475"/>
        <dbReference type="ChEBI" id="CHEBI:15378"/>
        <dbReference type="ChEBI" id="CHEBI:57540"/>
        <dbReference type="ChEBI" id="CHEBI:57945"/>
        <dbReference type="ChEBI" id="CHEBI:83099"/>
        <dbReference type="ChEBI" id="CHEBI:83100"/>
        <dbReference type="EC" id="1.8.1.4"/>
    </reaction>
</comment>
<dbReference type="InterPro" id="IPR050151">
    <property type="entry name" value="Class-I_Pyr_Nuc-Dis_Oxidored"/>
</dbReference>
<evidence type="ECO:0000259" key="18">
    <source>
        <dbReference type="Pfam" id="PF07992"/>
    </source>
</evidence>
<evidence type="ECO:0000256" key="1">
    <source>
        <dbReference type="ARBA" id="ARBA00004496"/>
    </source>
</evidence>
<keyword evidence="7 14" id="KW-0274">FAD</keyword>
<dbReference type="Gene3D" id="3.50.50.60">
    <property type="entry name" value="FAD/NAD(P)-binding domain"/>
    <property type="match status" value="2"/>
</dbReference>
<keyword evidence="5" id="KW-0963">Cytoplasm</keyword>
<proteinExistence type="inferred from homology"/>
<comment type="similarity">
    <text evidence="2 16">Belongs to the class-I pyridine nucleotide-disulfide oxidoreductase family.</text>
</comment>
<dbReference type="eggNOG" id="COG1249">
    <property type="taxonomic scope" value="Bacteria"/>
</dbReference>